<dbReference type="EMBL" id="JBIRXV010000002">
    <property type="protein sequence ID" value="MFI2321355.1"/>
    <property type="molecule type" value="Genomic_DNA"/>
</dbReference>
<feature type="DNA-binding region" description="H-T-H motif" evidence="2">
    <location>
        <begin position="28"/>
        <end position="47"/>
    </location>
</feature>
<dbReference type="Gene3D" id="1.10.357.10">
    <property type="entry name" value="Tetracycline Repressor, domain 2"/>
    <property type="match status" value="1"/>
</dbReference>
<protein>
    <submittedName>
        <fullName evidence="4">TetR/AcrR family transcriptional regulator</fullName>
    </submittedName>
</protein>
<keyword evidence="5" id="KW-1185">Reference proteome</keyword>
<organism evidence="4 5">
    <name type="scientific">Nocardia beijingensis</name>
    <dbReference type="NCBI Taxonomy" id="95162"/>
    <lineage>
        <taxon>Bacteria</taxon>
        <taxon>Bacillati</taxon>
        <taxon>Actinomycetota</taxon>
        <taxon>Actinomycetes</taxon>
        <taxon>Mycobacteriales</taxon>
        <taxon>Nocardiaceae</taxon>
        <taxon>Nocardia</taxon>
    </lineage>
</organism>
<evidence type="ECO:0000313" key="4">
    <source>
        <dbReference type="EMBL" id="MFI2321355.1"/>
    </source>
</evidence>
<name>A0ABW7WEP0_9NOCA</name>
<keyword evidence="1 2" id="KW-0238">DNA-binding</keyword>
<accession>A0ABW7WEP0</accession>
<dbReference type="RefSeq" id="WP_396948723.1">
    <property type="nucleotide sequence ID" value="NZ_JBIRXV010000002.1"/>
</dbReference>
<dbReference type="Pfam" id="PF00440">
    <property type="entry name" value="TetR_N"/>
    <property type="match status" value="1"/>
</dbReference>
<evidence type="ECO:0000256" key="2">
    <source>
        <dbReference type="PROSITE-ProRule" id="PRU00335"/>
    </source>
</evidence>
<dbReference type="PROSITE" id="PS50977">
    <property type="entry name" value="HTH_TETR_2"/>
    <property type="match status" value="1"/>
</dbReference>
<dbReference type="Proteomes" id="UP001611450">
    <property type="component" value="Unassembled WGS sequence"/>
</dbReference>
<dbReference type="InterPro" id="IPR009057">
    <property type="entry name" value="Homeodomain-like_sf"/>
</dbReference>
<sequence length="187" mass="19836">MRSAEPGRKALLQAGQTLLGEADLAKLSVNAIVARANMAKGSFYQHWSTRGDYIRALHHVFHEDLFAHVLDTVSGLPPGMERLTTGMHAYLDGCLAQPATKALLIQARSEAGLGEQVAARNRQAALVITDDLAAVGWEDPEPVATLIVAAIADIALAELTASRTRQDLRAALVRLAGGHRGSGVSGR</sequence>
<proteinExistence type="predicted"/>
<gene>
    <name evidence="4" type="ORF">ACH47G_12785</name>
</gene>
<dbReference type="InterPro" id="IPR001647">
    <property type="entry name" value="HTH_TetR"/>
</dbReference>
<dbReference type="SUPFAM" id="SSF46689">
    <property type="entry name" value="Homeodomain-like"/>
    <property type="match status" value="1"/>
</dbReference>
<comment type="caution">
    <text evidence="4">The sequence shown here is derived from an EMBL/GenBank/DDBJ whole genome shotgun (WGS) entry which is preliminary data.</text>
</comment>
<evidence type="ECO:0000313" key="5">
    <source>
        <dbReference type="Proteomes" id="UP001611450"/>
    </source>
</evidence>
<evidence type="ECO:0000256" key="1">
    <source>
        <dbReference type="ARBA" id="ARBA00023125"/>
    </source>
</evidence>
<feature type="domain" description="HTH tetR-type" evidence="3">
    <location>
        <begin position="5"/>
        <end position="65"/>
    </location>
</feature>
<reference evidence="4 5" key="1">
    <citation type="submission" date="2024-10" db="EMBL/GenBank/DDBJ databases">
        <title>The Natural Products Discovery Center: Release of the First 8490 Sequenced Strains for Exploring Actinobacteria Biosynthetic Diversity.</title>
        <authorList>
            <person name="Kalkreuter E."/>
            <person name="Kautsar S.A."/>
            <person name="Yang D."/>
            <person name="Bader C.D."/>
            <person name="Teijaro C.N."/>
            <person name="Fluegel L."/>
            <person name="Davis C.M."/>
            <person name="Simpson J.R."/>
            <person name="Lauterbach L."/>
            <person name="Steele A.D."/>
            <person name="Gui C."/>
            <person name="Meng S."/>
            <person name="Li G."/>
            <person name="Viehrig K."/>
            <person name="Ye F."/>
            <person name="Su P."/>
            <person name="Kiefer A.F."/>
            <person name="Nichols A."/>
            <person name="Cepeda A.J."/>
            <person name="Yan W."/>
            <person name="Fan B."/>
            <person name="Jiang Y."/>
            <person name="Adhikari A."/>
            <person name="Zheng C.-J."/>
            <person name="Schuster L."/>
            <person name="Cowan T.M."/>
            <person name="Smanski M.J."/>
            <person name="Chevrette M.G."/>
            <person name="De Carvalho L.P.S."/>
            <person name="Shen B."/>
        </authorList>
    </citation>
    <scope>NUCLEOTIDE SEQUENCE [LARGE SCALE GENOMIC DNA]</scope>
    <source>
        <strain evidence="4 5">NPDC019626</strain>
    </source>
</reference>
<evidence type="ECO:0000259" key="3">
    <source>
        <dbReference type="PROSITE" id="PS50977"/>
    </source>
</evidence>